<dbReference type="GO" id="GO:0070403">
    <property type="term" value="F:NAD+ binding"/>
    <property type="evidence" value="ECO:0007669"/>
    <property type="project" value="UniProtKB-UniRule"/>
</dbReference>
<dbReference type="SUPFAM" id="SSF52467">
    <property type="entry name" value="DHS-like NAD/FAD-binding domain"/>
    <property type="match status" value="1"/>
</dbReference>
<evidence type="ECO:0000256" key="1">
    <source>
        <dbReference type="ARBA" id="ARBA00022490"/>
    </source>
</evidence>
<dbReference type="HAMAP" id="MF_01968">
    <property type="entry name" value="Sirtuin_ClassU"/>
    <property type="match status" value="1"/>
</dbReference>
<feature type="binding site" evidence="4">
    <location>
        <position position="104"/>
    </location>
    <ligand>
        <name>nicotinamide</name>
        <dbReference type="ChEBI" id="CHEBI:17154"/>
    </ligand>
</feature>
<feature type="binding site" evidence="4">
    <location>
        <position position="104"/>
    </location>
    <ligand>
        <name>NAD(+)</name>
        <dbReference type="ChEBI" id="CHEBI:57540"/>
    </ligand>
</feature>
<feature type="binding site" evidence="4">
    <location>
        <position position="194"/>
    </location>
    <ligand>
        <name>NAD(+)</name>
        <dbReference type="ChEBI" id="CHEBI:57540"/>
    </ligand>
</feature>
<keyword evidence="4 5" id="KW-0862">Zinc</keyword>
<dbReference type="Gene3D" id="3.30.1600.10">
    <property type="entry name" value="SIR2/SIRT2 'Small Domain"/>
    <property type="match status" value="1"/>
</dbReference>
<feature type="binding site" evidence="4 5">
    <location>
        <position position="156"/>
    </location>
    <ligand>
        <name>Zn(2+)</name>
        <dbReference type="ChEBI" id="CHEBI:29105"/>
    </ligand>
</feature>
<keyword evidence="3 4" id="KW-0520">NAD</keyword>
<reference evidence="8" key="1">
    <citation type="submission" date="2017-09" db="EMBL/GenBank/DDBJ databases">
        <title>Metaegenomics of thermophilic ammonia-oxidizing enrichment culture.</title>
        <authorList>
            <person name="Kato S."/>
            <person name="Suzuki K."/>
        </authorList>
    </citation>
    <scope>NUCLEOTIDE SEQUENCE [LARGE SCALE GENOMIC DNA]</scope>
</reference>
<evidence type="ECO:0000313" key="7">
    <source>
        <dbReference type="EMBL" id="GBD07807.1"/>
    </source>
</evidence>
<comment type="subcellular location">
    <subcellularLocation>
        <location evidence="4">Cytoplasm</location>
    </subcellularLocation>
</comment>
<dbReference type="InterPro" id="IPR003000">
    <property type="entry name" value="Sirtuin"/>
</dbReference>
<sequence length="262" mass="28874">MHEELIRAAELIRRAHHLVALTGAGISTPSGIPDFRSEGSGLWTIYDPMEVASIWAFSRRPEAFFEWVRPLARMIREARPNPAHYALARLEAAGILKALITQNIDELHQKAGSRNVIEVHGHLREATCIRCYRKVPAEPHLEAFLRDGTIPRCEQCGGMLKPDIILFGEQLPARAFLAAQQEARRADVFLVAGSSLEVAPAGDLPILAKEHGARLIIINLSPTAADRYADLRIRGDVAEILPRLVDQVLGPAETPASTVLQE</sequence>
<feature type="binding site" evidence="4">
    <location>
        <position position="36"/>
    </location>
    <ligand>
        <name>NAD(+)</name>
        <dbReference type="ChEBI" id="CHEBI:57540"/>
    </ligand>
</feature>
<evidence type="ECO:0000313" key="8">
    <source>
        <dbReference type="Proteomes" id="UP000236642"/>
    </source>
</evidence>
<dbReference type="PROSITE" id="PS50305">
    <property type="entry name" value="SIRTUIN"/>
    <property type="match status" value="1"/>
</dbReference>
<comment type="caution">
    <text evidence="7">The sequence shown here is derived from an EMBL/GenBank/DDBJ whole genome shotgun (WGS) entry which is preliminary data.</text>
</comment>
<feature type="binding site" evidence="4">
    <location>
        <position position="120"/>
    </location>
    <ligand>
        <name>NAD(+)</name>
        <dbReference type="ChEBI" id="CHEBI:57540"/>
    </ligand>
</feature>
<dbReference type="GO" id="GO:0017136">
    <property type="term" value="F:histone deacetylase activity, NAD-dependent"/>
    <property type="evidence" value="ECO:0007669"/>
    <property type="project" value="TreeGrafter"/>
</dbReference>
<accession>A0A2H5Y2Z1</accession>
<feature type="binding site" evidence="4 5">
    <location>
        <position position="131"/>
    </location>
    <ligand>
        <name>Zn(2+)</name>
        <dbReference type="ChEBI" id="CHEBI:29105"/>
    </ligand>
</feature>
<dbReference type="PANTHER" id="PTHR11085:SF10">
    <property type="entry name" value="NAD-DEPENDENT PROTEIN DEACYLASE SIRTUIN-5, MITOCHONDRIAL-RELATED"/>
    <property type="match status" value="1"/>
</dbReference>
<feature type="binding site" evidence="4">
    <location>
        <position position="105"/>
    </location>
    <ligand>
        <name>NAD(+)</name>
        <dbReference type="ChEBI" id="CHEBI:57540"/>
    </ligand>
</feature>
<evidence type="ECO:0000256" key="2">
    <source>
        <dbReference type="ARBA" id="ARBA00022679"/>
    </source>
</evidence>
<dbReference type="InterPro" id="IPR029035">
    <property type="entry name" value="DHS-like_NAD/FAD-binding_dom"/>
</dbReference>
<feature type="binding site" evidence="4">
    <location>
        <position position="24"/>
    </location>
    <ligand>
        <name>NAD(+)</name>
        <dbReference type="ChEBI" id="CHEBI:57540"/>
    </ligand>
</feature>
<proteinExistence type="inferred from homology"/>
<dbReference type="GO" id="GO:0016787">
    <property type="term" value="F:hydrolase activity"/>
    <property type="evidence" value="ECO:0007669"/>
    <property type="project" value="UniProtKB-KW"/>
</dbReference>
<keyword evidence="1 4" id="KW-0963">Cytoplasm</keyword>
<dbReference type="NCBIfam" id="NF001753">
    <property type="entry name" value="PRK00481.1-3"/>
    <property type="match status" value="1"/>
</dbReference>
<dbReference type="CDD" id="cd01407">
    <property type="entry name" value="SIR2-fam"/>
    <property type="match status" value="1"/>
</dbReference>
<dbReference type="InterPro" id="IPR026591">
    <property type="entry name" value="Sirtuin_cat_small_dom_sf"/>
</dbReference>
<comment type="catalytic activity">
    <reaction evidence="4">
        <text>N(6)-acetyl-L-lysyl-[protein] + NAD(+) + H2O = 2''-O-acetyl-ADP-D-ribose + nicotinamide + L-lysyl-[protein]</text>
        <dbReference type="Rhea" id="RHEA:43636"/>
        <dbReference type="Rhea" id="RHEA-COMP:9752"/>
        <dbReference type="Rhea" id="RHEA-COMP:10731"/>
        <dbReference type="ChEBI" id="CHEBI:15377"/>
        <dbReference type="ChEBI" id="CHEBI:17154"/>
        <dbReference type="ChEBI" id="CHEBI:29969"/>
        <dbReference type="ChEBI" id="CHEBI:57540"/>
        <dbReference type="ChEBI" id="CHEBI:61930"/>
        <dbReference type="ChEBI" id="CHEBI:83767"/>
        <dbReference type="EC" id="2.3.1.286"/>
    </reaction>
</comment>
<dbReference type="InterPro" id="IPR050134">
    <property type="entry name" value="NAD-dep_sirtuin_deacylases"/>
</dbReference>
<evidence type="ECO:0000259" key="6">
    <source>
        <dbReference type="PROSITE" id="PS50305"/>
    </source>
</evidence>
<dbReference type="InterPro" id="IPR028628">
    <property type="entry name" value="Sirtuin_class_U"/>
</dbReference>
<evidence type="ECO:0000256" key="3">
    <source>
        <dbReference type="ARBA" id="ARBA00023027"/>
    </source>
</evidence>
<organism evidence="7 8">
    <name type="scientific">Candidatus Thermoflexus japonica</name>
    <dbReference type="NCBI Taxonomy" id="2035417"/>
    <lineage>
        <taxon>Bacteria</taxon>
        <taxon>Bacillati</taxon>
        <taxon>Chloroflexota</taxon>
        <taxon>Thermoflexia</taxon>
        <taxon>Thermoflexales</taxon>
        <taxon>Thermoflexaceae</taxon>
        <taxon>Thermoflexus</taxon>
    </lineage>
</organism>
<feature type="binding site" evidence="4">
    <location>
        <position position="35"/>
    </location>
    <ligand>
        <name>nicotinamide</name>
        <dbReference type="ChEBI" id="CHEBI:17154"/>
    </ligand>
</feature>
<feature type="binding site" evidence="4">
    <location>
        <position position="105"/>
    </location>
    <ligand>
        <name>nicotinamide</name>
        <dbReference type="ChEBI" id="CHEBI:17154"/>
    </ligand>
</feature>
<gene>
    <name evidence="4 7" type="primary">cobB</name>
    <name evidence="7" type="ORF">HRbin22_00033</name>
</gene>
<feature type="binding site" evidence="4">
    <location>
        <position position="237"/>
    </location>
    <ligand>
        <name>NAD(+)</name>
        <dbReference type="ChEBI" id="CHEBI:57540"/>
    </ligand>
</feature>
<name>A0A2H5Y2Z1_9CHLR</name>
<dbReference type="AlphaFoldDB" id="A0A2H5Y2Z1"/>
<comment type="similarity">
    <text evidence="4">Belongs to the sirtuin family. Class U subfamily.</text>
</comment>
<dbReference type="EMBL" id="BEHY01000001">
    <property type="protein sequence ID" value="GBD07807.1"/>
    <property type="molecule type" value="Genomic_DNA"/>
</dbReference>
<dbReference type="PANTHER" id="PTHR11085">
    <property type="entry name" value="NAD-DEPENDENT PROTEIN DEACYLASE SIRTUIN-5, MITOCHONDRIAL-RELATED"/>
    <property type="match status" value="1"/>
</dbReference>
<feature type="binding site" evidence="4">
    <location>
        <position position="102"/>
    </location>
    <ligand>
        <name>NAD(+)</name>
        <dbReference type="ChEBI" id="CHEBI:57540"/>
    </ligand>
</feature>
<dbReference type="InterPro" id="IPR026590">
    <property type="entry name" value="Ssirtuin_cat_dom"/>
</dbReference>
<evidence type="ECO:0000256" key="5">
    <source>
        <dbReference type="PROSITE-ProRule" id="PRU00236"/>
    </source>
</evidence>
<protein>
    <recommendedName>
        <fullName evidence="4">NAD-dependent protein deacetylase</fullName>
        <ecNumber evidence="4">2.3.1.286</ecNumber>
    </recommendedName>
    <alternativeName>
        <fullName evidence="4">Regulatory protein SIR2 homolog</fullName>
    </alternativeName>
</protein>
<feature type="binding site" evidence="4">
    <location>
        <position position="28"/>
    </location>
    <ligand>
        <name>NAD(+)</name>
        <dbReference type="ChEBI" id="CHEBI:57540"/>
    </ligand>
</feature>
<dbReference type="Gene3D" id="3.40.50.1220">
    <property type="entry name" value="TPP-binding domain"/>
    <property type="match status" value="1"/>
</dbReference>
<evidence type="ECO:0000256" key="4">
    <source>
        <dbReference type="HAMAP-Rule" id="MF_01968"/>
    </source>
</evidence>
<feature type="domain" description="Deacetylase sirtuin-type" evidence="6">
    <location>
        <begin position="1"/>
        <end position="251"/>
    </location>
</feature>
<dbReference type="Pfam" id="PF02146">
    <property type="entry name" value="SIR2"/>
    <property type="match status" value="1"/>
</dbReference>
<feature type="binding site" evidence="4">
    <location>
        <position position="220"/>
    </location>
    <ligand>
        <name>NAD(+)</name>
        <dbReference type="ChEBI" id="CHEBI:57540"/>
    </ligand>
</feature>
<feature type="binding site" evidence="4">
    <location>
        <position position="236"/>
    </location>
    <ligand>
        <name>NAD(+)</name>
        <dbReference type="ChEBI" id="CHEBI:57540"/>
    </ligand>
</feature>
<feature type="binding site" evidence="4">
    <location>
        <position position="195"/>
    </location>
    <ligand>
        <name>NAD(+)</name>
        <dbReference type="ChEBI" id="CHEBI:57540"/>
    </ligand>
</feature>
<feature type="binding site" evidence="4">
    <location>
        <position position="219"/>
    </location>
    <ligand>
        <name>NAD(+)</name>
        <dbReference type="ChEBI" id="CHEBI:57540"/>
    </ligand>
</feature>
<feature type="active site" description="Proton acceptor" evidence="4 5">
    <location>
        <position position="120"/>
    </location>
</feature>
<dbReference type="Proteomes" id="UP000236642">
    <property type="component" value="Unassembled WGS sequence"/>
</dbReference>
<dbReference type="EC" id="2.3.1.286" evidence="4"/>
<comment type="caution">
    <text evidence="4">Lacks conserved residue(s) required for the propagation of feature annotation.</text>
</comment>
<keyword evidence="2 4" id="KW-0808">Transferase</keyword>
<feature type="binding site" evidence="4 5">
    <location>
        <position position="128"/>
    </location>
    <ligand>
        <name>Zn(2+)</name>
        <dbReference type="ChEBI" id="CHEBI:29105"/>
    </ligand>
</feature>
<keyword evidence="7" id="KW-0378">Hydrolase</keyword>
<feature type="binding site" evidence="4">
    <location>
        <position position="35"/>
    </location>
    <ligand>
        <name>NAD(+)</name>
        <dbReference type="ChEBI" id="CHEBI:57540"/>
    </ligand>
</feature>
<comment type="cofactor">
    <cofactor evidence="4">
        <name>Zn(2+)</name>
        <dbReference type="ChEBI" id="CHEBI:29105"/>
    </cofactor>
    <text evidence="4">Binds 1 zinc ion per subunit.</text>
</comment>
<dbReference type="GO" id="GO:0005737">
    <property type="term" value="C:cytoplasm"/>
    <property type="evidence" value="ECO:0007669"/>
    <property type="project" value="UniProtKB-SubCell"/>
</dbReference>
<keyword evidence="4 5" id="KW-0479">Metal-binding</keyword>
<comment type="function">
    <text evidence="4">NAD-dependent protein deacetylase which modulates the activities of several enzymes which are inactive in their acetylated form.</text>
</comment>
<dbReference type="GO" id="GO:0008270">
    <property type="term" value="F:zinc ion binding"/>
    <property type="evidence" value="ECO:0007669"/>
    <property type="project" value="UniProtKB-UniRule"/>
</dbReference>
<feature type="binding site" evidence="4 5">
    <location>
        <position position="153"/>
    </location>
    <ligand>
        <name>Zn(2+)</name>
        <dbReference type="ChEBI" id="CHEBI:29105"/>
    </ligand>
</feature>